<sequence length="161" mass="17630">MCRAVSLGTRRGSAGCSRSVSMTTILRYLSFPTSSLCTLYLLLPTMVLTSSCTLFSTCGFRTSSAIAQIMVTAPVSTAPINVFVSSVLTTSLSNLKEPWWCSFFMRPMSTSMRPEAQPLSGLSMCCSIIISKKSSYSLKTLSRREATPVRRSMRRPRALGK</sequence>
<dbReference type="Gramene" id="TuG1812S0001861100.01.T01">
    <property type="protein sequence ID" value="TuG1812S0001861100.01.T01"/>
    <property type="gene ID" value="TuG1812S0001861100.01"/>
</dbReference>
<dbReference type="EnsemblPlants" id="TuG1812S0001861100.01.T01">
    <property type="protein sequence ID" value="TuG1812S0001861100.01.T01"/>
    <property type="gene ID" value="TuG1812S0001861100.01"/>
</dbReference>
<keyword evidence="2" id="KW-1133">Transmembrane helix</keyword>
<keyword evidence="2" id="KW-0472">Membrane</keyword>
<reference evidence="3" key="2">
    <citation type="submission" date="2022-06" db="UniProtKB">
        <authorList>
            <consortium name="EnsemblPlants"/>
        </authorList>
    </citation>
    <scope>IDENTIFICATION</scope>
</reference>
<proteinExistence type="predicted"/>
<dbReference type="Proteomes" id="UP000015106">
    <property type="component" value="Unassembled WGS sequence"/>
</dbReference>
<reference evidence="4" key="1">
    <citation type="journal article" date="2013" name="Nature">
        <title>Draft genome of the wheat A-genome progenitor Triticum urartu.</title>
        <authorList>
            <person name="Ling H.Q."/>
            <person name="Zhao S."/>
            <person name="Liu D."/>
            <person name="Wang J."/>
            <person name="Sun H."/>
            <person name="Zhang C."/>
            <person name="Fan H."/>
            <person name="Li D."/>
            <person name="Dong L."/>
            <person name="Tao Y."/>
            <person name="Gao C."/>
            <person name="Wu H."/>
            <person name="Li Y."/>
            <person name="Cui Y."/>
            <person name="Guo X."/>
            <person name="Zheng S."/>
            <person name="Wang B."/>
            <person name="Yu K."/>
            <person name="Liang Q."/>
            <person name="Yang W."/>
            <person name="Lou X."/>
            <person name="Chen J."/>
            <person name="Feng M."/>
            <person name="Jian J."/>
            <person name="Zhang X."/>
            <person name="Luo G."/>
            <person name="Jiang Y."/>
            <person name="Liu J."/>
            <person name="Wang Z."/>
            <person name="Sha Y."/>
            <person name="Zhang B."/>
            <person name="Wu H."/>
            <person name="Tang D."/>
            <person name="Shen Q."/>
            <person name="Xue P."/>
            <person name="Zou S."/>
            <person name="Wang X."/>
            <person name="Liu X."/>
            <person name="Wang F."/>
            <person name="Yang Y."/>
            <person name="An X."/>
            <person name="Dong Z."/>
            <person name="Zhang K."/>
            <person name="Zhang X."/>
            <person name="Luo M.C."/>
            <person name="Dvorak J."/>
            <person name="Tong Y."/>
            <person name="Wang J."/>
            <person name="Yang H."/>
            <person name="Li Z."/>
            <person name="Wang D."/>
            <person name="Zhang A."/>
            <person name="Wang J."/>
        </authorList>
    </citation>
    <scope>NUCLEOTIDE SEQUENCE</scope>
    <source>
        <strain evidence="4">cv. G1812</strain>
    </source>
</reference>
<evidence type="ECO:0000256" key="2">
    <source>
        <dbReference type="SAM" id="Phobius"/>
    </source>
</evidence>
<name>A0A8R7RAH7_TRIUA</name>
<dbReference type="AlphaFoldDB" id="A0A8R7RAH7"/>
<evidence type="ECO:0000313" key="3">
    <source>
        <dbReference type="EnsemblPlants" id="TuG1812S0001861100.01.T01"/>
    </source>
</evidence>
<keyword evidence="2" id="KW-0812">Transmembrane</keyword>
<evidence type="ECO:0000313" key="4">
    <source>
        <dbReference type="Proteomes" id="UP000015106"/>
    </source>
</evidence>
<keyword evidence="4" id="KW-1185">Reference proteome</keyword>
<protein>
    <submittedName>
        <fullName evidence="3">Uncharacterized protein</fullName>
    </submittedName>
</protein>
<feature type="transmembrane region" description="Helical" evidence="2">
    <location>
        <begin position="39"/>
        <end position="60"/>
    </location>
</feature>
<feature type="compositionally biased region" description="Basic residues" evidence="1">
    <location>
        <begin position="151"/>
        <end position="161"/>
    </location>
</feature>
<organism evidence="3 4">
    <name type="scientific">Triticum urartu</name>
    <name type="common">Red wild einkorn</name>
    <name type="synonym">Crithodium urartu</name>
    <dbReference type="NCBI Taxonomy" id="4572"/>
    <lineage>
        <taxon>Eukaryota</taxon>
        <taxon>Viridiplantae</taxon>
        <taxon>Streptophyta</taxon>
        <taxon>Embryophyta</taxon>
        <taxon>Tracheophyta</taxon>
        <taxon>Spermatophyta</taxon>
        <taxon>Magnoliopsida</taxon>
        <taxon>Liliopsida</taxon>
        <taxon>Poales</taxon>
        <taxon>Poaceae</taxon>
        <taxon>BOP clade</taxon>
        <taxon>Pooideae</taxon>
        <taxon>Triticodae</taxon>
        <taxon>Triticeae</taxon>
        <taxon>Triticinae</taxon>
        <taxon>Triticum</taxon>
    </lineage>
</organism>
<accession>A0A8R7RAH7</accession>
<evidence type="ECO:0000256" key="1">
    <source>
        <dbReference type="SAM" id="MobiDB-lite"/>
    </source>
</evidence>
<feature type="region of interest" description="Disordered" evidence="1">
    <location>
        <begin position="141"/>
        <end position="161"/>
    </location>
</feature>